<reference evidence="8 9" key="1">
    <citation type="submission" date="2020-08" db="EMBL/GenBank/DDBJ databases">
        <title>Genome public.</title>
        <authorList>
            <person name="Liu C."/>
            <person name="Sun Q."/>
        </authorList>
    </citation>
    <scope>NUCLEOTIDE SEQUENCE [LARGE SCALE GENOMIC DNA]</scope>
    <source>
        <strain evidence="8 9">NSJ-6</strain>
    </source>
</reference>
<evidence type="ECO:0000256" key="5">
    <source>
        <dbReference type="ARBA" id="ARBA00022989"/>
    </source>
</evidence>
<proteinExistence type="inferred from homology"/>
<dbReference type="SUPFAM" id="SSF52540">
    <property type="entry name" value="P-loop containing nucleoside triphosphate hydrolases"/>
    <property type="match status" value="1"/>
</dbReference>
<dbReference type="Gene3D" id="3.40.50.300">
    <property type="entry name" value="P-loop containing nucleotide triphosphate hydrolases"/>
    <property type="match status" value="1"/>
</dbReference>
<evidence type="ECO:0000256" key="7">
    <source>
        <dbReference type="SAM" id="Phobius"/>
    </source>
</evidence>
<dbReference type="Pfam" id="PF02534">
    <property type="entry name" value="T4SS-DNA_transf"/>
    <property type="match status" value="1"/>
</dbReference>
<dbReference type="NCBIfam" id="NF045973">
    <property type="entry name" value="conju_CD1115"/>
    <property type="match status" value="1"/>
</dbReference>
<feature type="transmembrane region" description="Helical" evidence="7">
    <location>
        <begin position="35"/>
        <end position="54"/>
    </location>
</feature>
<feature type="transmembrane region" description="Helical" evidence="7">
    <location>
        <begin position="87"/>
        <end position="105"/>
    </location>
</feature>
<evidence type="ECO:0000256" key="6">
    <source>
        <dbReference type="ARBA" id="ARBA00023136"/>
    </source>
</evidence>
<keyword evidence="4 7" id="KW-0812">Transmembrane</keyword>
<comment type="subcellular location">
    <subcellularLocation>
        <location evidence="1">Cell membrane</location>
        <topology evidence="1">Multi-pass membrane protein</topology>
    </subcellularLocation>
</comment>
<sequence length="742" mass="84731">MKFIKDIKSELQSLLEEKEANKEMKLIRRIADKKMLSSAIIIIFILVTLFVNLISNSIDGLFLLATGLEKRFNLIWNILMPNLSYPLLYLLAYVLTGVVLFKLVFNIKASFKDIRDGQKGNSRFATLDEIKEQYRAVDEVESDKERLNGGYEGRGGVIVSRYKDKIFIDDSPTNNLIIGTTRSGKGELYIFPTIDLYSRAGIKSSLVVNDPKGELYSASKEILENRGYRVEILNLLKPMNSMSYNPLQLIIDAYKQKDYSTAQSLVKTLTYTLYYKPGVKDPFWQTSAMSLVNALILAVCDECIKSGELQKITLYTVANMLSELGSKEDVTGKNELDKYFEGLDSKSVAKMQYATSNFSKGTTRGGIFATAMSELQIFTMDEIAKLTSKNSINLKDIGFTSNDDRPVALFMVTPDYDCSNHVISSIFVRQLYYVLAKEASLRPGGKCDREVIFLLDEFGNMPVIEGMANIVTVCLGRNIRFNLVIQAISQLKKLYGDDYKTILGNCSNKFYIFTNEVETAEEFSKLLGDKTIVTYSRSGEIFDMTKHQTESVDARKILTVDELMHLEEGEIVIARGTKRRDLNGNKIRPYPIFNTADHTLKYRYEYLGEFFDNTKNLINEKVETLHSDVNLEDLLLYRNIKSKEPLVQSMVREKGIEDAKISKNEKLKDILVNEILTIDEVLDINKKIEMTVDEEVTLEVDFNMRWSEVKEILNEYYNDYDIEDLKKYIDKGELRLKSNRVG</sequence>
<keyword evidence="9" id="KW-1185">Reference proteome</keyword>
<gene>
    <name evidence="8" type="ORF">H8S20_16605</name>
</gene>
<comment type="similarity">
    <text evidence="2">Belongs to the VirD4/TraG family.</text>
</comment>
<evidence type="ECO:0000256" key="3">
    <source>
        <dbReference type="ARBA" id="ARBA00022475"/>
    </source>
</evidence>
<keyword evidence="5 7" id="KW-1133">Transmembrane helix</keyword>
<dbReference type="PANTHER" id="PTHR37937:SF1">
    <property type="entry name" value="CONJUGATIVE TRANSFER: DNA TRANSPORT"/>
    <property type="match status" value="1"/>
</dbReference>
<dbReference type="Proteomes" id="UP000596929">
    <property type="component" value="Unassembled WGS sequence"/>
</dbReference>
<evidence type="ECO:0000256" key="4">
    <source>
        <dbReference type="ARBA" id="ARBA00022692"/>
    </source>
</evidence>
<keyword evidence="6 7" id="KW-0472">Membrane</keyword>
<evidence type="ECO:0000313" key="9">
    <source>
        <dbReference type="Proteomes" id="UP000596929"/>
    </source>
</evidence>
<comment type="caution">
    <text evidence="8">The sequence shown here is derived from an EMBL/GenBank/DDBJ whole genome shotgun (WGS) entry which is preliminary data.</text>
</comment>
<protein>
    <submittedName>
        <fullName evidence="8">Type IV secretory system conjugative DNA transfer family protein</fullName>
    </submittedName>
</protein>
<evidence type="ECO:0000256" key="1">
    <source>
        <dbReference type="ARBA" id="ARBA00004651"/>
    </source>
</evidence>
<name>A0ABR7DGE7_9CLOT</name>
<dbReference type="InterPro" id="IPR051539">
    <property type="entry name" value="T4SS-coupling_protein"/>
</dbReference>
<dbReference type="RefSeq" id="WP_186860784.1">
    <property type="nucleotide sequence ID" value="NZ_JACOOO010000040.1"/>
</dbReference>
<dbReference type="InterPro" id="IPR027417">
    <property type="entry name" value="P-loop_NTPase"/>
</dbReference>
<keyword evidence="3" id="KW-1003">Cell membrane</keyword>
<organism evidence="8 9">
    <name type="scientific">Clostridium hominis</name>
    <dbReference type="NCBI Taxonomy" id="2763036"/>
    <lineage>
        <taxon>Bacteria</taxon>
        <taxon>Bacillati</taxon>
        <taxon>Bacillota</taxon>
        <taxon>Clostridia</taxon>
        <taxon>Eubacteriales</taxon>
        <taxon>Clostridiaceae</taxon>
        <taxon>Clostridium</taxon>
    </lineage>
</organism>
<dbReference type="InterPro" id="IPR003688">
    <property type="entry name" value="TraG/VirD4"/>
</dbReference>
<dbReference type="EMBL" id="JACOOO010000040">
    <property type="protein sequence ID" value="MBC5630480.1"/>
    <property type="molecule type" value="Genomic_DNA"/>
</dbReference>
<accession>A0ABR7DGE7</accession>
<dbReference type="PANTHER" id="PTHR37937">
    <property type="entry name" value="CONJUGATIVE TRANSFER: DNA TRANSPORT"/>
    <property type="match status" value="1"/>
</dbReference>
<dbReference type="CDD" id="cd01127">
    <property type="entry name" value="TrwB_TraG_TraD_VirD4"/>
    <property type="match status" value="1"/>
</dbReference>
<evidence type="ECO:0000313" key="8">
    <source>
        <dbReference type="EMBL" id="MBC5630480.1"/>
    </source>
</evidence>
<evidence type="ECO:0000256" key="2">
    <source>
        <dbReference type="ARBA" id="ARBA00008806"/>
    </source>
</evidence>